<evidence type="ECO:0000313" key="4">
    <source>
        <dbReference type="Proteomes" id="UP001626537"/>
    </source>
</evidence>
<name>A0ABZ0I3G5_9GAMM</name>
<keyword evidence="1" id="KW-0732">Signal</keyword>
<feature type="domain" description="Solute-binding protein family 5" evidence="2">
    <location>
        <begin position="132"/>
        <end position="520"/>
    </location>
</feature>
<evidence type="ECO:0000313" key="3">
    <source>
        <dbReference type="EMBL" id="WOJ93359.1"/>
    </source>
</evidence>
<dbReference type="Pfam" id="PF00496">
    <property type="entry name" value="SBP_bac_5"/>
    <property type="match status" value="1"/>
</dbReference>
<dbReference type="Gene3D" id="3.40.190.10">
    <property type="entry name" value="Periplasmic binding protein-like II"/>
    <property type="match status" value="1"/>
</dbReference>
<dbReference type="PROSITE" id="PS51257">
    <property type="entry name" value="PROKAR_LIPOPROTEIN"/>
    <property type="match status" value="1"/>
</dbReference>
<dbReference type="InterPro" id="IPR000914">
    <property type="entry name" value="SBP_5_dom"/>
</dbReference>
<organism evidence="3 4">
    <name type="scientific">Congregibacter variabilis</name>
    <dbReference type="NCBI Taxonomy" id="3081200"/>
    <lineage>
        <taxon>Bacteria</taxon>
        <taxon>Pseudomonadati</taxon>
        <taxon>Pseudomonadota</taxon>
        <taxon>Gammaproteobacteria</taxon>
        <taxon>Cellvibrionales</taxon>
        <taxon>Halieaceae</taxon>
        <taxon>Congregibacter</taxon>
    </lineage>
</organism>
<proteinExistence type="predicted"/>
<feature type="chain" id="PRO_5046881532" evidence="1">
    <location>
        <begin position="22"/>
        <end position="654"/>
    </location>
</feature>
<dbReference type="SUPFAM" id="SSF53850">
    <property type="entry name" value="Periplasmic binding protein-like II"/>
    <property type="match status" value="1"/>
</dbReference>
<dbReference type="RefSeq" id="WP_407348007.1">
    <property type="nucleotide sequence ID" value="NZ_CP136864.1"/>
</dbReference>
<reference evidence="3 4" key="1">
    <citation type="submission" date="2023-10" db="EMBL/GenBank/DDBJ databases">
        <title>Two novel species belonging to the OM43/NOR5 clade.</title>
        <authorList>
            <person name="Park M."/>
        </authorList>
    </citation>
    <scope>NUCLEOTIDE SEQUENCE [LARGE SCALE GENOMIC DNA]</scope>
    <source>
        <strain evidence="3 4">IMCC43200</strain>
    </source>
</reference>
<accession>A0ABZ0I3G5</accession>
<dbReference type="Gene3D" id="3.10.105.10">
    <property type="entry name" value="Dipeptide-binding Protein, Domain 3"/>
    <property type="match status" value="1"/>
</dbReference>
<dbReference type="InterPro" id="IPR039424">
    <property type="entry name" value="SBP_5"/>
</dbReference>
<sequence>MTRLLRSTPWLLMSLTLLLTACGGDNSEGDSTDLAADVDNSAEVEAAYAAEPDFYRFASMQDLPEGLVWENGAQLPEIGSPEAQKGGTQYVALPDFPRTLRTAGPDSNGSFRPFILDDVAMLVAQLHPDEREYYPALAESWALDPETSTVYVKIDPLAAWSDGVPVTTDDFFFMFYFYKSEYIRAPWYNNWYSSQYTNITRYDDRTFSITSVAAKPDYSARVLELHPMPRHHFKALGDDYVDRYQWTFTPTTGAYVLRDGDLKKGRSIVLTRDTNWWAADKRNFRYRYNPDRIQFNIIRDTAKTFEAFKRGDLDQFGLALSEYWYEKLPDSDPDVQAGYIAKSVFYNEYPRPPYGLWMNTSQPLLDDLNIRLGIQHASNWQLVIDKYFRGDAARLNTANEGFSEFNDPTIKAREFDIEKAQAYFAAAGFTERGADGILVNAEGQKLAFTLSTGYENLADVMTILKQEAQKTGLELRIEVLDSTTGWKKVQEKQHEIHLVAFGRFLEMYPRFWEHYHSDNAYDDAFLEDGSVNPQRQLKTQTNNLEAFAVYEMDNLIDQYRESQDKDEMVELSHRILNLHHDYASFSPGWYQPSLRLGHWRWMRYPDYFNHKFVSGTGELWVHWIDTDLKKEVLEARKSGKTFPPMINVYDQWKP</sequence>
<dbReference type="EMBL" id="CP136864">
    <property type="protein sequence ID" value="WOJ93359.1"/>
    <property type="molecule type" value="Genomic_DNA"/>
</dbReference>
<dbReference type="PANTHER" id="PTHR30290">
    <property type="entry name" value="PERIPLASMIC BINDING COMPONENT OF ABC TRANSPORTER"/>
    <property type="match status" value="1"/>
</dbReference>
<feature type="signal peptide" evidence="1">
    <location>
        <begin position="1"/>
        <end position="21"/>
    </location>
</feature>
<evidence type="ECO:0000259" key="2">
    <source>
        <dbReference type="Pfam" id="PF00496"/>
    </source>
</evidence>
<gene>
    <name evidence="3" type="ORF">R0135_16470</name>
</gene>
<evidence type="ECO:0000256" key="1">
    <source>
        <dbReference type="SAM" id="SignalP"/>
    </source>
</evidence>
<keyword evidence="4" id="KW-1185">Reference proteome</keyword>
<dbReference type="InterPro" id="IPR030678">
    <property type="entry name" value="Peptide/Ni-bd"/>
</dbReference>
<dbReference type="Proteomes" id="UP001626537">
    <property type="component" value="Chromosome"/>
</dbReference>
<protein>
    <submittedName>
        <fullName evidence="3">ABC transporter substrate-binding protein</fullName>
    </submittedName>
</protein>
<dbReference type="PIRSF" id="PIRSF002741">
    <property type="entry name" value="MppA"/>
    <property type="match status" value="1"/>
</dbReference>